<organism evidence="1 2">
    <name type="scientific">Acidovorax phage ACP17</name>
    <dbReference type="NCBI Taxonomy" id="2010329"/>
    <lineage>
        <taxon>Viruses</taxon>
        <taxon>Duplodnaviria</taxon>
        <taxon>Heunggongvirae</taxon>
        <taxon>Uroviricota</taxon>
        <taxon>Caudoviricetes</taxon>
        <taxon>Busanvirus</taxon>
        <taxon>Busanvirus ACP17</taxon>
    </lineage>
</organism>
<name>A0A218M315_9CAUD</name>
<keyword evidence="2" id="KW-1185">Reference proteome</keyword>
<dbReference type="GeneID" id="40085838"/>
<dbReference type="Proteomes" id="UP000224101">
    <property type="component" value="Segment"/>
</dbReference>
<dbReference type="KEGG" id="vg:40085838"/>
<dbReference type="EMBL" id="KY979132">
    <property type="protein sequence ID" value="ASD50434.1"/>
    <property type="molecule type" value="Genomic_DNA"/>
</dbReference>
<accession>A0A218M315</accession>
<dbReference type="OrthoDB" id="22605at10239"/>
<proteinExistence type="predicted"/>
<evidence type="ECO:0000313" key="2">
    <source>
        <dbReference type="Proteomes" id="UP000224101"/>
    </source>
</evidence>
<protein>
    <submittedName>
        <fullName evidence="1">Uncharacterized protein</fullName>
    </submittedName>
</protein>
<dbReference type="RefSeq" id="YP_009609753.1">
    <property type="nucleotide sequence ID" value="NC_041997.1"/>
</dbReference>
<reference evidence="1 2" key="1">
    <citation type="submission" date="2017-08" db="EMBL/GenBank/DDBJ databases">
        <title>Characterization and complete genome sequence of novel bacteriophage infecting the causal agent of bacterial fruit blotch, Acidovorax citrulli.</title>
        <authorList>
            <person name="Midani A.R."/>
            <person name="Park S.-H."/>
            <person name="Choi T.-J."/>
        </authorList>
    </citation>
    <scope>NUCLEOTIDE SEQUENCE [LARGE SCALE GENOMIC DNA]</scope>
</reference>
<evidence type="ECO:0000313" key="1">
    <source>
        <dbReference type="EMBL" id="ASD50434.1"/>
    </source>
</evidence>
<sequence>MIEPTLPKPAWDAKSIGTTEDAYSAQQMKEALHQRNALADILGQCIAASGIIRPVGLSGPQLLMFGNDLLEHLIRQNPPVDKKAVMTTASAIVDALVADANDGGYDLEAGLFGPAFSKLVRSWALCCDLVARADEAITKEVPFPTELLRAINALRLECPSEVVNALEHEFRQWFDAVNTSTATLKRMHAAARDQLDKIAENDPDPLAPPGKEFHAVLTGCGEGVLFEHEPDAKFTETGDERMTAPGVPAIGEHFRELYAGDPKMKRVKVRVLND</sequence>